<comment type="caution">
    <text evidence="2">The sequence shown here is derived from an EMBL/GenBank/DDBJ whole genome shotgun (WGS) entry which is preliminary data.</text>
</comment>
<keyword evidence="1" id="KW-0812">Transmembrane</keyword>
<organism evidence="2 3">
    <name type="scientific">Methylacidiphilum kamchatkense Kam1</name>
    <dbReference type="NCBI Taxonomy" id="1202785"/>
    <lineage>
        <taxon>Bacteria</taxon>
        <taxon>Pseudomonadati</taxon>
        <taxon>Verrucomicrobiota</taxon>
        <taxon>Methylacidiphilae</taxon>
        <taxon>Methylacidiphilales</taxon>
        <taxon>Methylacidiphilaceae</taxon>
        <taxon>Methylacidiphilum (ex Ratnadevi et al. 2023)</taxon>
    </lineage>
</organism>
<proteinExistence type="predicted"/>
<gene>
    <name evidence="2" type="ORF">A946_00025</name>
</gene>
<name>A0ABR4ZZP5_9BACT</name>
<accession>A0ABR4ZZP5</accession>
<dbReference type="EMBL" id="JQNX01000001">
    <property type="protein sequence ID" value="KIE59168.1"/>
    <property type="molecule type" value="Genomic_DNA"/>
</dbReference>
<dbReference type="Proteomes" id="UP000031594">
    <property type="component" value="Unassembled WGS sequence"/>
</dbReference>
<sequence length="118" mass="14039">MIAMIFTVILYMLIEITTFIIPRFLWKNNPFPGEQLGNSDYVLWVTTCSIVGDFMRWGGISFLFFGSILTGIFAKMHEKIYNIRKKDGSLLIFIIFIICFSRNTNNYYFYYIFILYFL</sequence>
<protein>
    <submittedName>
        <fullName evidence="2">Uncharacterized protein</fullName>
    </submittedName>
</protein>
<feature type="transmembrane region" description="Helical" evidence="1">
    <location>
        <begin position="5"/>
        <end position="26"/>
    </location>
</feature>
<keyword evidence="1" id="KW-0472">Membrane</keyword>
<feature type="transmembrane region" description="Helical" evidence="1">
    <location>
        <begin position="90"/>
        <end position="117"/>
    </location>
</feature>
<evidence type="ECO:0000256" key="1">
    <source>
        <dbReference type="SAM" id="Phobius"/>
    </source>
</evidence>
<evidence type="ECO:0000313" key="2">
    <source>
        <dbReference type="EMBL" id="KIE59168.1"/>
    </source>
</evidence>
<evidence type="ECO:0000313" key="3">
    <source>
        <dbReference type="Proteomes" id="UP000031594"/>
    </source>
</evidence>
<reference evidence="2 3" key="1">
    <citation type="submission" date="2014-08" db="EMBL/GenBank/DDBJ databases">
        <title>Methylacidiphilum kamchatkense strain Kam1 draft genome sequence.</title>
        <authorList>
            <person name="Birkeland N.-K."/>
            <person name="Erikstad H.A."/>
        </authorList>
    </citation>
    <scope>NUCLEOTIDE SEQUENCE [LARGE SCALE GENOMIC DNA]</scope>
    <source>
        <strain evidence="2 3">Kam1</strain>
    </source>
</reference>
<feature type="transmembrane region" description="Helical" evidence="1">
    <location>
        <begin position="41"/>
        <end position="69"/>
    </location>
</feature>
<keyword evidence="3" id="KW-1185">Reference proteome</keyword>
<keyword evidence="1" id="KW-1133">Transmembrane helix</keyword>